<dbReference type="InterPro" id="IPR056639">
    <property type="entry name" value="DUF7737"/>
</dbReference>
<proteinExistence type="predicted"/>
<evidence type="ECO:0000259" key="1">
    <source>
        <dbReference type="Pfam" id="PF13569"/>
    </source>
</evidence>
<sequence>MDAKQFLESRELPDYLKKMTAELDAVYAHGAAHPLLTKEMAELGWLFIHESPQEQPPDNFAYRKPVTYKSQRYNRMAELLAPGDWNAPQAWNLLVYIFGEEKAAYVKYAWEKIPFQMYQTSSGRRSFTAPHDREMYLVNQLNFLVTTLPQAYQVLYTPKTVTTCYDLSIPEQVRYDQVLQNPALFRLWAAAIDKDHEGLLPLLEAIIFNKDSIGKVTRPVIKALLLSEKKEAWMLVEKLLIAAQRQEGLRQTILEALDETSLPALRYMIKVLLDHKMARFSSVVRAIDVWAGLGWESEKETTVKQFLEKAHQYLETPAQIPAAVESKNNMDVYTALWAQGVYDIAGVTPLLKRLFEEGDTEKRCLALKFAGETKYYNIDMPLFYQALEDKEEAVLGMALTAINSMLFSSARSYNEHFPGLFDRLHAVVQRSGSKKEQVFTGKVFSWMNIKFNPNNALESMIRLVLDKQDRLDIVLQYFDEMDVSLREQLTRLVFPEHSSYYWKDKTELLALTPFQRNLAIRLLRDRGEYVVNVAFRALTGEQFSVTEMPVFIELLKRKGATARGQAIELILRQRDEAVMATATALLQGDAEQRLGGLDIAVQLKKAGRLKAAIDQWEAAFRERKNIAAKEEVLLAQLSADEDTLSYNVENGYGLYDPGAITPVIAPVVGENDYYAQCLRKNEYGFSKPVETIRAALDDLYGRFKAHGDYEYEVEQYDNSRQKVLLINGVNKNKPYTYRFETPEAEYAAYPLPEVWELWYQDHQLEPVDLFLLNYVMPDNGEQMPHWLALTRPYYPTMEQMFSEELRGKYHYRWSNPVSRIIGALTLIHPFEQSNAFVLGACSRLFASFTPEVLQYHSDGKVYPHTRGGWQTVGVLNKLLQGVNFNRCTPDEIRICWELYHWRQFSGLPESIPSSLPPFTIFCYAYQQGLISESELYRGMISQENIRHLSAAKPARNVFDYMNTFAFLPPLFERLRQHFLDIELKRGDSATPVTQFVQELKVVYGIQRLTEILTGLGKTALSRGYIYTYNNSALNKQQQFSSLLKKCFPLPTDTQEDFNAAVKQIKASEKQLIEAAVYAPQWQRFASQYLNWKGLDAVIWWMHAHTKSSGAAEQNAEAESEIARYSAVDLTDFKAGAVDKEWFLKAYKEIGKERWQVVYDAAKYISDGNEHRRARLYADVITGDIRIKEVTQKIKEKRDQDYLRMYGLIPLSKANAAKDVLSRYEYLQQFKKESRQFGAQKQSSEALAIRIAMENLARNAGYADPLRLTWAMETRQVQQILSRETQVQYNDVTIGLVIDESGVADVVAFKGDKPLKAIPPKYKKDKKVEELVEYRKILKEQFSRSRKSLEDAMVRGDAFLAPELANLFGHPVISKHLEKLVYVSGESHGFYHNGILRSPEGQEYSLAEGDEVRIAHCVDLYKLGVWSNYQRYAFEKELQQPFRQIFRELYVPVADELAEKSVSRRYAGHQVQPSQTVALLKSRHWKVDYEEGLQKVFHKEGFVAKIYAMADWFSPAEVESPTLETIVFHDLKTGKAIAFEQISPLIFSEVMRDIDLVVSVAHVGGVDPEASHSSIEMRRVLLTETLRLFKIDNVTIAGNHARIKGHHGEYSVHLGSAVAHQLPGRYLSVLPVHSQHRGRIFLPFIDDDPKSAELISKVLLLARDTDIQDPTILQQLSMN</sequence>
<feature type="domain" description="DUF4132" evidence="1">
    <location>
        <begin position="1312"/>
        <end position="1484"/>
    </location>
</feature>
<dbReference type="Pfam" id="PF18991">
    <property type="entry name" value="DUF5724"/>
    <property type="match status" value="1"/>
</dbReference>
<evidence type="ECO:0000259" key="3">
    <source>
        <dbReference type="Pfam" id="PF24879"/>
    </source>
</evidence>
<dbReference type="Proteomes" id="UP000552864">
    <property type="component" value="Unassembled WGS sequence"/>
</dbReference>
<feature type="domain" description="DUF7737" evidence="3">
    <location>
        <begin position="1574"/>
        <end position="1675"/>
    </location>
</feature>
<comment type="caution">
    <text evidence="4">The sequence shown here is derived from an EMBL/GenBank/DDBJ whole genome shotgun (WGS) entry which is preliminary data.</text>
</comment>
<dbReference type="EMBL" id="JABAHZ010000001">
    <property type="protein sequence ID" value="NLR78263.1"/>
    <property type="molecule type" value="Genomic_DNA"/>
</dbReference>
<dbReference type="RefSeq" id="WP_168737607.1">
    <property type="nucleotide sequence ID" value="NZ_JABAHZ010000001.1"/>
</dbReference>
<dbReference type="InterPro" id="IPR043782">
    <property type="entry name" value="DUF5724"/>
</dbReference>
<gene>
    <name evidence="4" type="ORF">HGH91_06485</name>
</gene>
<accession>A0A847SES4</accession>
<dbReference type="SUPFAM" id="SSF48371">
    <property type="entry name" value="ARM repeat"/>
    <property type="match status" value="1"/>
</dbReference>
<keyword evidence="5" id="KW-1185">Reference proteome</keyword>
<dbReference type="InterPro" id="IPR025406">
    <property type="entry name" value="DUF4132"/>
</dbReference>
<evidence type="ECO:0000313" key="4">
    <source>
        <dbReference type="EMBL" id="NLR78263.1"/>
    </source>
</evidence>
<reference evidence="4 5" key="1">
    <citation type="submission" date="2020-04" db="EMBL/GenBank/DDBJ databases">
        <authorList>
            <person name="Yin C."/>
        </authorList>
    </citation>
    <scope>NUCLEOTIDE SEQUENCE [LARGE SCALE GENOMIC DNA]</scope>
    <source>
        <strain evidence="4 5">Ak56</strain>
    </source>
</reference>
<dbReference type="InterPro" id="IPR016024">
    <property type="entry name" value="ARM-type_fold"/>
</dbReference>
<evidence type="ECO:0000313" key="5">
    <source>
        <dbReference type="Proteomes" id="UP000552864"/>
    </source>
</evidence>
<dbReference type="Pfam" id="PF13569">
    <property type="entry name" value="DUF4132"/>
    <property type="match status" value="1"/>
</dbReference>
<protein>
    <submittedName>
        <fullName evidence="4">DUF4132 domain-containing protein</fullName>
    </submittedName>
</protein>
<dbReference type="Pfam" id="PF24879">
    <property type="entry name" value="DUF7737"/>
    <property type="match status" value="1"/>
</dbReference>
<name>A0A847SES4_9BACT</name>
<organism evidence="4 5">
    <name type="scientific">Chitinophaga eiseniae</name>
    <dbReference type="NCBI Taxonomy" id="634771"/>
    <lineage>
        <taxon>Bacteria</taxon>
        <taxon>Pseudomonadati</taxon>
        <taxon>Bacteroidota</taxon>
        <taxon>Chitinophagia</taxon>
        <taxon>Chitinophagales</taxon>
        <taxon>Chitinophagaceae</taxon>
        <taxon>Chitinophaga</taxon>
    </lineage>
</organism>
<feature type="domain" description="DUF5724" evidence="2">
    <location>
        <begin position="77"/>
        <end position="1271"/>
    </location>
</feature>
<evidence type="ECO:0000259" key="2">
    <source>
        <dbReference type="Pfam" id="PF18991"/>
    </source>
</evidence>